<dbReference type="RefSeq" id="WP_116044183.1">
    <property type="nucleotide sequence ID" value="NZ_QUBQ01000001.1"/>
</dbReference>
<evidence type="ECO:0000313" key="3">
    <source>
        <dbReference type="Proteomes" id="UP000261905"/>
    </source>
</evidence>
<keyword evidence="1" id="KW-0812">Transmembrane</keyword>
<evidence type="ECO:0000313" key="2">
    <source>
        <dbReference type="EMBL" id="REK76928.1"/>
    </source>
</evidence>
<keyword evidence="1" id="KW-1133">Transmembrane helix</keyword>
<gene>
    <name evidence="2" type="ORF">DX130_07905</name>
</gene>
<dbReference type="InterPro" id="IPR058247">
    <property type="entry name" value="DUF1453"/>
</dbReference>
<accession>A0A371PL54</accession>
<keyword evidence="3" id="KW-1185">Reference proteome</keyword>
<feature type="transmembrane region" description="Helical" evidence="1">
    <location>
        <begin position="99"/>
        <end position="121"/>
    </location>
</feature>
<evidence type="ECO:0000256" key="1">
    <source>
        <dbReference type="SAM" id="Phobius"/>
    </source>
</evidence>
<dbReference type="Pfam" id="PF07301">
    <property type="entry name" value="DUF1453"/>
    <property type="match status" value="1"/>
</dbReference>
<protein>
    <submittedName>
        <fullName evidence="2">DUF1453 family protein</fullName>
    </submittedName>
</protein>
<dbReference type="AlphaFoldDB" id="A0A371PL54"/>
<dbReference type="OrthoDB" id="2595090at2"/>
<feature type="transmembrane region" description="Helical" evidence="1">
    <location>
        <begin position="34"/>
        <end position="54"/>
    </location>
</feature>
<keyword evidence="1" id="KW-0472">Membrane</keyword>
<reference evidence="2 3" key="1">
    <citation type="submission" date="2018-08" db="EMBL/GenBank/DDBJ databases">
        <title>Paenibacillus sp. M4BSY-1, whole genome shotgun sequence.</title>
        <authorList>
            <person name="Tuo L."/>
        </authorList>
    </citation>
    <scope>NUCLEOTIDE SEQUENCE [LARGE SCALE GENOMIC DNA]</scope>
    <source>
        <strain evidence="2 3">M4BSY-1</strain>
    </source>
</reference>
<feature type="transmembrane region" description="Helical" evidence="1">
    <location>
        <begin position="60"/>
        <end position="79"/>
    </location>
</feature>
<dbReference type="Proteomes" id="UP000261905">
    <property type="component" value="Unassembled WGS sequence"/>
</dbReference>
<comment type="caution">
    <text evidence="2">The sequence shown here is derived from an EMBL/GenBank/DDBJ whole genome shotgun (WGS) entry which is preliminary data.</text>
</comment>
<name>A0A371PL54_9BACL</name>
<dbReference type="EMBL" id="QUBQ01000001">
    <property type="protein sequence ID" value="REK76928.1"/>
    <property type="molecule type" value="Genomic_DNA"/>
</dbReference>
<feature type="transmembrane region" description="Helical" evidence="1">
    <location>
        <begin position="141"/>
        <end position="161"/>
    </location>
</feature>
<sequence>MELLTHYAIPVLIVFFMLYRRFRRTVGFQPFKPRALKIRIGLFAAISILLLYAASFKPQLFAFDAIGLALGAIVVYFAIRYLRFEQREKTIYYRTHIAIEAFVVALFVGRIAYSVLIMFTSGNAAVGAKAMHFKQFITDPWTALVFYILVTYYIGYSIFVLRNSVKQVSLQ</sequence>
<proteinExistence type="predicted"/>
<organism evidence="2 3">
    <name type="scientific">Paenibacillus paeoniae</name>
    <dbReference type="NCBI Taxonomy" id="2292705"/>
    <lineage>
        <taxon>Bacteria</taxon>
        <taxon>Bacillati</taxon>
        <taxon>Bacillota</taxon>
        <taxon>Bacilli</taxon>
        <taxon>Bacillales</taxon>
        <taxon>Paenibacillaceae</taxon>
        <taxon>Paenibacillus</taxon>
    </lineage>
</organism>
<feature type="transmembrane region" description="Helical" evidence="1">
    <location>
        <begin position="6"/>
        <end position="22"/>
    </location>
</feature>